<evidence type="ECO:0000313" key="2">
    <source>
        <dbReference type="Proteomes" id="UP001303647"/>
    </source>
</evidence>
<dbReference type="PANTHER" id="PTHR10622:SF10">
    <property type="entry name" value="HET DOMAIN-CONTAINING PROTEIN"/>
    <property type="match status" value="1"/>
</dbReference>
<comment type="caution">
    <text evidence="1">The sequence shown here is derived from an EMBL/GenBank/DDBJ whole genome shotgun (WGS) entry which is preliminary data.</text>
</comment>
<evidence type="ECO:0008006" key="3">
    <source>
        <dbReference type="Google" id="ProtNLM"/>
    </source>
</evidence>
<organism evidence="1 2">
    <name type="scientific">Corynascus novoguineensis</name>
    <dbReference type="NCBI Taxonomy" id="1126955"/>
    <lineage>
        <taxon>Eukaryota</taxon>
        <taxon>Fungi</taxon>
        <taxon>Dikarya</taxon>
        <taxon>Ascomycota</taxon>
        <taxon>Pezizomycotina</taxon>
        <taxon>Sordariomycetes</taxon>
        <taxon>Sordariomycetidae</taxon>
        <taxon>Sordariales</taxon>
        <taxon>Chaetomiaceae</taxon>
        <taxon>Corynascus</taxon>
    </lineage>
</organism>
<proteinExistence type="predicted"/>
<sequence length="162" mass="18657">CNIARNVCGLEYAWVGTRCIDKASNAELSEAIKPMLSWYKTAAIYPVYLPDFTTIRDHLGAYRWPTRDWTLQELIAPHGVTFYDRKWFQSGQRRVLSKLWPSGHTPWAALLSQEAVTSYRIRLMSRPAIFDRTLERRGCPQSKGWTYSTTTRLSGARDALEP</sequence>
<dbReference type="Proteomes" id="UP001303647">
    <property type="component" value="Unassembled WGS sequence"/>
</dbReference>
<dbReference type="AlphaFoldDB" id="A0AAN7CLB6"/>
<keyword evidence="2" id="KW-1185">Reference proteome</keyword>
<name>A0AAN7CLB6_9PEZI</name>
<protein>
    <recommendedName>
        <fullName evidence="3">Heterokaryon incompatibility domain-containing protein</fullName>
    </recommendedName>
</protein>
<feature type="non-terminal residue" evidence="1">
    <location>
        <position position="1"/>
    </location>
</feature>
<reference evidence="1" key="2">
    <citation type="submission" date="2023-05" db="EMBL/GenBank/DDBJ databases">
        <authorList>
            <consortium name="Lawrence Berkeley National Laboratory"/>
            <person name="Steindorff A."/>
            <person name="Hensen N."/>
            <person name="Bonometti L."/>
            <person name="Westerberg I."/>
            <person name="Brannstrom I.O."/>
            <person name="Guillou S."/>
            <person name="Cros-Aarteil S."/>
            <person name="Calhoun S."/>
            <person name="Haridas S."/>
            <person name="Kuo A."/>
            <person name="Mondo S."/>
            <person name="Pangilinan J."/>
            <person name="Riley R."/>
            <person name="Labutti K."/>
            <person name="Andreopoulos B."/>
            <person name="Lipzen A."/>
            <person name="Chen C."/>
            <person name="Yanf M."/>
            <person name="Daum C."/>
            <person name="Ng V."/>
            <person name="Clum A."/>
            <person name="Ohm R."/>
            <person name="Martin F."/>
            <person name="Silar P."/>
            <person name="Natvig D."/>
            <person name="Lalanne C."/>
            <person name="Gautier V."/>
            <person name="Ament-Velasquez S.L."/>
            <person name="Kruys A."/>
            <person name="Hutchinson M.I."/>
            <person name="Powell A.J."/>
            <person name="Barry K."/>
            <person name="Miller A.N."/>
            <person name="Grigoriev I.V."/>
            <person name="Debuchy R."/>
            <person name="Gladieux P."/>
            <person name="Thoren M.H."/>
            <person name="Johannesson H."/>
        </authorList>
    </citation>
    <scope>NUCLEOTIDE SEQUENCE</scope>
    <source>
        <strain evidence="1">CBS 359.72</strain>
    </source>
</reference>
<reference evidence="1" key="1">
    <citation type="journal article" date="2023" name="Mol. Phylogenet. Evol.">
        <title>Genome-scale phylogeny and comparative genomics of the fungal order Sordariales.</title>
        <authorList>
            <person name="Hensen N."/>
            <person name="Bonometti L."/>
            <person name="Westerberg I."/>
            <person name="Brannstrom I.O."/>
            <person name="Guillou S."/>
            <person name="Cros-Aarteil S."/>
            <person name="Calhoun S."/>
            <person name="Haridas S."/>
            <person name="Kuo A."/>
            <person name="Mondo S."/>
            <person name="Pangilinan J."/>
            <person name="Riley R."/>
            <person name="LaButti K."/>
            <person name="Andreopoulos B."/>
            <person name="Lipzen A."/>
            <person name="Chen C."/>
            <person name="Yan M."/>
            <person name="Daum C."/>
            <person name="Ng V."/>
            <person name="Clum A."/>
            <person name="Steindorff A."/>
            <person name="Ohm R.A."/>
            <person name="Martin F."/>
            <person name="Silar P."/>
            <person name="Natvig D.O."/>
            <person name="Lalanne C."/>
            <person name="Gautier V."/>
            <person name="Ament-Velasquez S.L."/>
            <person name="Kruys A."/>
            <person name="Hutchinson M.I."/>
            <person name="Powell A.J."/>
            <person name="Barry K."/>
            <person name="Miller A.N."/>
            <person name="Grigoriev I.V."/>
            <person name="Debuchy R."/>
            <person name="Gladieux P."/>
            <person name="Hiltunen Thoren M."/>
            <person name="Johannesson H."/>
        </authorList>
    </citation>
    <scope>NUCLEOTIDE SEQUENCE</scope>
    <source>
        <strain evidence="1">CBS 359.72</strain>
    </source>
</reference>
<evidence type="ECO:0000313" key="1">
    <source>
        <dbReference type="EMBL" id="KAK4244209.1"/>
    </source>
</evidence>
<gene>
    <name evidence="1" type="ORF">C7999DRAFT_17508</name>
</gene>
<accession>A0AAN7CLB6</accession>
<dbReference type="EMBL" id="MU857751">
    <property type="protein sequence ID" value="KAK4244209.1"/>
    <property type="molecule type" value="Genomic_DNA"/>
</dbReference>
<dbReference type="PANTHER" id="PTHR10622">
    <property type="entry name" value="HET DOMAIN-CONTAINING PROTEIN"/>
    <property type="match status" value="1"/>
</dbReference>